<evidence type="ECO:0000256" key="7">
    <source>
        <dbReference type="ARBA" id="ARBA00022679"/>
    </source>
</evidence>
<keyword evidence="13" id="KW-0324">Glycolysis</keyword>
<dbReference type="InterPro" id="IPR012003">
    <property type="entry name" value="ATP_PFK_prok-type"/>
</dbReference>
<evidence type="ECO:0000256" key="4">
    <source>
        <dbReference type="ARBA" id="ARBA00004679"/>
    </source>
</evidence>
<evidence type="ECO:0000313" key="17">
    <source>
        <dbReference type="EMBL" id="HIV26677.1"/>
    </source>
</evidence>
<name>A0A9D1P5I3_9FIRM</name>
<evidence type="ECO:0000256" key="5">
    <source>
        <dbReference type="ARBA" id="ARBA00012055"/>
    </source>
</evidence>
<evidence type="ECO:0000256" key="2">
    <source>
        <dbReference type="ARBA" id="ARBA00002659"/>
    </source>
</evidence>
<dbReference type="GO" id="GO:0006002">
    <property type="term" value="P:fructose 6-phosphate metabolic process"/>
    <property type="evidence" value="ECO:0007669"/>
    <property type="project" value="InterPro"/>
</dbReference>
<comment type="catalytic activity">
    <reaction evidence="15">
        <text>beta-D-fructose 6-phosphate + ATP = beta-D-fructose 1,6-bisphosphate + ADP + H(+)</text>
        <dbReference type="Rhea" id="RHEA:16109"/>
        <dbReference type="ChEBI" id="CHEBI:15378"/>
        <dbReference type="ChEBI" id="CHEBI:30616"/>
        <dbReference type="ChEBI" id="CHEBI:32966"/>
        <dbReference type="ChEBI" id="CHEBI:57634"/>
        <dbReference type="ChEBI" id="CHEBI:456216"/>
        <dbReference type="EC" id="2.7.1.11"/>
    </reaction>
</comment>
<dbReference type="SUPFAM" id="SSF53784">
    <property type="entry name" value="Phosphofructokinase"/>
    <property type="match status" value="1"/>
</dbReference>
<evidence type="ECO:0000256" key="13">
    <source>
        <dbReference type="ARBA" id="ARBA00023152"/>
    </source>
</evidence>
<dbReference type="GO" id="GO:0030388">
    <property type="term" value="P:fructose 1,6-bisphosphate metabolic process"/>
    <property type="evidence" value="ECO:0007669"/>
    <property type="project" value="TreeGrafter"/>
</dbReference>
<dbReference type="GO" id="GO:0003872">
    <property type="term" value="F:6-phosphofructokinase activity"/>
    <property type="evidence" value="ECO:0007669"/>
    <property type="project" value="UniProtKB-EC"/>
</dbReference>
<dbReference type="InterPro" id="IPR035966">
    <property type="entry name" value="PKF_sf"/>
</dbReference>
<keyword evidence="12" id="KW-0460">Magnesium</keyword>
<dbReference type="GO" id="GO:0005945">
    <property type="term" value="C:6-phosphofructokinase complex"/>
    <property type="evidence" value="ECO:0007669"/>
    <property type="project" value="TreeGrafter"/>
</dbReference>
<dbReference type="Gene3D" id="3.40.50.460">
    <property type="entry name" value="Phosphofructokinase domain"/>
    <property type="match status" value="1"/>
</dbReference>
<keyword evidence="8" id="KW-0479">Metal-binding</keyword>
<reference evidence="17" key="2">
    <citation type="journal article" date="2021" name="PeerJ">
        <title>Extensive microbial diversity within the chicken gut microbiome revealed by metagenomics and culture.</title>
        <authorList>
            <person name="Gilroy R."/>
            <person name="Ravi A."/>
            <person name="Getino M."/>
            <person name="Pursley I."/>
            <person name="Horton D.L."/>
            <person name="Alikhan N.F."/>
            <person name="Baker D."/>
            <person name="Gharbi K."/>
            <person name="Hall N."/>
            <person name="Watson M."/>
            <person name="Adriaenssens E.M."/>
            <person name="Foster-Nyarko E."/>
            <person name="Jarju S."/>
            <person name="Secka A."/>
            <person name="Antonio M."/>
            <person name="Oren A."/>
            <person name="Chaudhuri R.R."/>
            <person name="La Ragione R."/>
            <person name="Hildebrand F."/>
            <person name="Pallen M.J."/>
        </authorList>
    </citation>
    <scope>NUCLEOTIDE SEQUENCE</scope>
    <source>
        <strain evidence="17">CHK183-6373</strain>
    </source>
</reference>
<dbReference type="GO" id="GO:0042802">
    <property type="term" value="F:identical protein binding"/>
    <property type="evidence" value="ECO:0007669"/>
    <property type="project" value="TreeGrafter"/>
</dbReference>
<dbReference type="NCBIfam" id="NF002872">
    <property type="entry name" value="PRK03202.1"/>
    <property type="match status" value="1"/>
</dbReference>
<dbReference type="EC" id="2.7.1.11" evidence="5"/>
<dbReference type="GO" id="GO:0016208">
    <property type="term" value="F:AMP binding"/>
    <property type="evidence" value="ECO:0007669"/>
    <property type="project" value="TreeGrafter"/>
</dbReference>
<gene>
    <name evidence="17" type="ORF">IAA64_01805</name>
</gene>
<keyword evidence="10" id="KW-0418">Kinase</keyword>
<comment type="function">
    <text evidence="2">Catalyzes the phosphorylation of D-fructose 6-phosphate to fructose 1,6-bisphosphate by ATP, the first committing step of glycolysis.</text>
</comment>
<comment type="cofactor">
    <cofactor evidence="1">
        <name>Mg(2+)</name>
        <dbReference type="ChEBI" id="CHEBI:18420"/>
    </cofactor>
</comment>
<dbReference type="InterPro" id="IPR022953">
    <property type="entry name" value="ATP_PFK"/>
</dbReference>
<dbReference type="PANTHER" id="PTHR13697:SF4">
    <property type="entry name" value="ATP-DEPENDENT 6-PHOSPHOFRUCTOKINASE"/>
    <property type="match status" value="1"/>
</dbReference>
<evidence type="ECO:0000256" key="15">
    <source>
        <dbReference type="ARBA" id="ARBA00048070"/>
    </source>
</evidence>
<accession>A0A9D1P5I3</accession>
<dbReference type="EMBL" id="DVOT01000031">
    <property type="protein sequence ID" value="HIV26677.1"/>
    <property type="molecule type" value="Genomic_DNA"/>
</dbReference>
<dbReference type="Gene3D" id="3.40.50.450">
    <property type="match status" value="1"/>
</dbReference>
<evidence type="ECO:0000256" key="3">
    <source>
        <dbReference type="ARBA" id="ARBA00004496"/>
    </source>
</evidence>
<dbReference type="PIRSF" id="PIRSF000532">
    <property type="entry name" value="ATP_PFK_prok"/>
    <property type="match status" value="1"/>
</dbReference>
<proteinExistence type="inferred from homology"/>
<dbReference type="AlphaFoldDB" id="A0A9D1P5I3"/>
<evidence type="ECO:0000256" key="10">
    <source>
        <dbReference type="ARBA" id="ARBA00022777"/>
    </source>
</evidence>
<evidence type="ECO:0000256" key="14">
    <source>
        <dbReference type="ARBA" id="ARBA00038478"/>
    </source>
</evidence>
<dbReference type="GO" id="GO:0046872">
    <property type="term" value="F:metal ion binding"/>
    <property type="evidence" value="ECO:0007669"/>
    <property type="project" value="UniProtKB-KW"/>
</dbReference>
<protein>
    <recommendedName>
        <fullName evidence="5">6-phosphofructokinase</fullName>
        <ecNumber evidence="5">2.7.1.11</ecNumber>
    </recommendedName>
</protein>
<dbReference type="GO" id="GO:0048029">
    <property type="term" value="F:monosaccharide binding"/>
    <property type="evidence" value="ECO:0007669"/>
    <property type="project" value="TreeGrafter"/>
</dbReference>
<organism evidence="17 18">
    <name type="scientific">Candidatus Ornithocaccomicrobium faecavium</name>
    <dbReference type="NCBI Taxonomy" id="2840890"/>
    <lineage>
        <taxon>Bacteria</taxon>
        <taxon>Bacillati</taxon>
        <taxon>Bacillota</taxon>
        <taxon>Clostridia</taxon>
        <taxon>Candidatus Ornithocaccomicrobium</taxon>
    </lineage>
</organism>
<keyword evidence="11" id="KW-0067">ATP-binding</keyword>
<evidence type="ECO:0000259" key="16">
    <source>
        <dbReference type="Pfam" id="PF00365"/>
    </source>
</evidence>
<dbReference type="PANTHER" id="PTHR13697">
    <property type="entry name" value="PHOSPHOFRUCTOKINASE"/>
    <property type="match status" value="1"/>
</dbReference>
<evidence type="ECO:0000256" key="12">
    <source>
        <dbReference type="ARBA" id="ARBA00022842"/>
    </source>
</evidence>
<evidence type="ECO:0000313" key="18">
    <source>
        <dbReference type="Proteomes" id="UP000886884"/>
    </source>
</evidence>
<comment type="caution">
    <text evidence="17">The sequence shown here is derived from an EMBL/GenBank/DDBJ whole genome shotgun (WGS) entry which is preliminary data.</text>
</comment>
<dbReference type="PRINTS" id="PR00476">
    <property type="entry name" value="PHFRCTKINASE"/>
</dbReference>
<evidence type="ECO:0000256" key="9">
    <source>
        <dbReference type="ARBA" id="ARBA00022741"/>
    </source>
</evidence>
<dbReference type="Proteomes" id="UP000886884">
    <property type="component" value="Unassembled WGS sequence"/>
</dbReference>
<comment type="similarity">
    <text evidence="14">Belongs to the phosphofructokinase type A (PFKA) family.</text>
</comment>
<keyword evidence="6" id="KW-0963">Cytoplasm</keyword>
<dbReference type="GO" id="GO:0061621">
    <property type="term" value="P:canonical glycolysis"/>
    <property type="evidence" value="ECO:0007669"/>
    <property type="project" value="TreeGrafter"/>
</dbReference>
<feature type="domain" description="Phosphofructokinase" evidence="16">
    <location>
        <begin position="3"/>
        <end position="306"/>
    </location>
</feature>
<dbReference type="InterPro" id="IPR000023">
    <property type="entry name" value="Phosphofructokinase_dom"/>
</dbReference>
<reference evidence="17" key="1">
    <citation type="submission" date="2020-10" db="EMBL/GenBank/DDBJ databases">
        <authorList>
            <person name="Gilroy R."/>
        </authorList>
    </citation>
    <scope>NUCLEOTIDE SEQUENCE</scope>
    <source>
        <strain evidence="17">CHK183-6373</strain>
    </source>
</reference>
<dbReference type="GO" id="GO:0005524">
    <property type="term" value="F:ATP binding"/>
    <property type="evidence" value="ECO:0007669"/>
    <property type="project" value="UniProtKB-KW"/>
</dbReference>
<dbReference type="FunFam" id="3.40.50.460:FF:000002">
    <property type="entry name" value="ATP-dependent 6-phosphofructokinase"/>
    <property type="match status" value="1"/>
</dbReference>
<evidence type="ECO:0000256" key="1">
    <source>
        <dbReference type="ARBA" id="ARBA00001946"/>
    </source>
</evidence>
<dbReference type="Pfam" id="PF00365">
    <property type="entry name" value="PFK"/>
    <property type="match status" value="1"/>
</dbReference>
<keyword evidence="9" id="KW-0547">Nucleotide-binding</keyword>
<comment type="subcellular location">
    <subcellularLocation>
        <location evidence="3">Cytoplasm</location>
    </subcellularLocation>
</comment>
<evidence type="ECO:0000256" key="8">
    <source>
        <dbReference type="ARBA" id="ARBA00022723"/>
    </source>
</evidence>
<evidence type="ECO:0000256" key="6">
    <source>
        <dbReference type="ARBA" id="ARBA00022490"/>
    </source>
</evidence>
<sequence length="350" mass="37860">MQRIAVMTSGGDAPGMNAAVRAVVRAAIHYDMSVVGFKRGYNGMLMRSRDTHDDFDIMTRKSVSDKIHRGGTFLMTARCLDFHKPECQKQVIQNMHLLGVEGVIGIGGDGTFAGLKALADQGFPTIGIPGTIDNDLEYTDFTIGFDTALNTACECINRVRETSDSHERASLITVMGRNCGDIAVHTALACGAEYVMVPEAPWSIEEIAERIKWGVLNGKRSTILVMAEGAFASLTSDVNAICAQHEELKDIATDTMTGFKLASIIEALSGQETRATVLGYIQRGGSPSAQDRILGSRFGARAVELLKEDTYGRAIGIRENRIIDVPFSEAVGHPQPLNRPLMDLVGILGK</sequence>
<keyword evidence="7" id="KW-0808">Transferase</keyword>
<dbReference type="GO" id="GO:0070095">
    <property type="term" value="F:fructose-6-phosphate binding"/>
    <property type="evidence" value="ECO:0007669"/>
    <property type="project" value="TreeGrafter"/>
</dbReference>
<comment type="pathway">
    <text evidence="4">Carbohydrate degradation; glycolysis; D-glyceraldehyde 3-phosphate and glycerone phosphate from D-glucose: step 3/4.</text>
</comment>
<evidence type="ECO:0000256" key="11">
    <source>
        <dbReference type="ARBA" id="ARBA00022840"/>
    </source>
</evidence>